<feature type="region of interest" description="Disordered" evidence="1">
    <location>
        <begin position="1"/>
        <end position="23"/>
    </location>
</feature>
<dbReference type="InterPro" id="IPR032623">
    <property type="entry name" value="FecR_N"/>
</dbReference>
<accession>A0ABX8QLD7</accession>
<proteinExistence type="predicted"/>
<dbReference type="Proteomes" id="UP000824066">
    <property type="component" value="Chromosome"/>
</dbReference>
<protein>
    <submittedName>
        <fullName evidence="3">DUF4880 domain-containing protein</fullName>
    </submittedName>
</protein>
<keyword evidence="4" id="KW-1185">Reference proteome</keyword>
<feature type="domain" description="FecR N-terminal" evidence="2">
    <location>
        <begin position="32"/>
        <end position="73"/>
    </location>
</feature>
<reference evidence="3 4" key="1">
    <citation type="journal article" date="2021" name="Microorganisms">
        <title>The Ever-Expanding Pseudomonas Genus: Description of 43 New Species and Partition of the Pseudomonas putida Group.</title>
        <authorList>
            <person name="Girard L."/>
            <person name="Lood C."/>
            <person name="Hofte M."/>
            <person name="Vandamme P."/>
            <person name="Rokni-Zadeh H."/>
            <person name="van Noort V."/>
            <person name="Lavigne R."/>
            <person name="De Mot R."/>
        </authorList>
    </citation>
    <scope>NUCLEOTIDE SEQUENCE [LARGE SCALE GENOMIC DNA]</scope>
    <source>
        <strain evidence="3 4">SWRI17</strain>
    </source>
</reference>
<gene>
    <name evidence="3" type="ORF">KSS97_13905</name>
</gene>
<evidence type="ECO:0000259" key="2">
    <source>
        <dbReference type="Pfam" id="PF16220"/>
    </source>
</evidence>
<organism evidence="3 4">
    <name type="scientific">Pseudomonas canavaninivorans</name>
    <dbReference type="NCBI Taxonomy" id="2842348"/>
    <lineage>
        <taxon>Bacteria</taxon>
        <taxon>Pseudomonadati</taxon>
        <taxon>Pseudomonadota</taxon>
        <taxon>Gammaproteobacteria</taxon>
        <taxon>Pseudomonadales</taxon>
        <taxon>Pseudomonadaceae</taxon>
        <taxon>Pseudomonas</taxon>
    </lineage>
</organism>
<evidence type="ECO:0000256" key="1">
    <source>
        <dbReference type="SAM" id="MobiDB-lite"/>
    </source>
</evidence>
<dbReference type="EMBL" id="CP077080">
    <property type="protein sequence ID" value="QXI56121.1"/>
    <property type="molecule type" value="Genomic_DNA"/>
</dbReference>
<evidence type="ECO:0000313" key="3">
    <source>
        <dbReference type="EMBL" id="QXI56121.1"/>
    </source>
</evidence>
<evidence type="ECO:0000313" key="4">
    <source>
        <dbReference type="Proteomes" id="UP000824066"/>
    </source>
</evidence>
<name>A0ABX8QLD7_PSECO</name>
<dbReference type="Pfam" id="PF16220">
    <property type="entry name" value="DUF4880"/>
    <property type="match status" value="1"/>
</dbReference>
<sequence>MLRNRRLNNSPDHETPKNEVSPVPCAEQLKSEAQDWIVRLTSGRATTTDANALDTWCQRSPAHAHAFAEAKALWHALKNAAKSSF</sequence>